<keyword evidence="1" id="KW-0678">Repressor</keyword>
<dbReference type="InterPro" id="IPR028082">
    <property type="entry name" value="Peripla_BP_I"/>
</dbReference>
<evidence type="ECO:0000256" key="4">
    <source>
        <dbReference type="ARBA" id="ARBA00023163"/>
    </source>
</evidence>
<evidence type="ECO:0000256" key="1">
    <source>
        <dbReference type="ARBA" id="ARBA00022491"/>
    </source>
</evidence>
<proteinExistence type="predicted"/>
<keyword evidence="4" id="KW-0804">Transcription</keyword>
<dbReference type="InterPro" id="IPR000843">
    <property type="entry name" value="HTH_LacI"/>
</dbReference>
<evidence type="ECO:0000259" key="5">
    <source>
        <dbReference type="PROSITE" id="PS50932"/>
    </source>
</evidence>
<evidence type="ECO:0000256" key="3">
    <source>
        <dbReference type="ARBA" id="ARBA00023125"/>
    </source>
</evidence>
<keyword evidence="7" id="KW-1185">Reference proteome</keyword>
<dbReference type="Gene3D" id="3.40.50.2300">
    <property type="match status" value="2"/>
</dbReference>
<reference evidence="6" key="2">
    <citation type="submission" date="2020-09" db="EMBL/GenBank/DDBJ databases">
        <authorList>
            <person name="Sun Q."/>
            <person name="Kim S."/>
        </authorList>
    </citation>
    <scope>NUCLEOTIDE SEQUENCE</scope>
    <source>
        <strain evidence="6">KCTC 12870</strain>
    </source>
</reference>
<evidence type="ECO:0000256" key="2">
    <source>
        <dbReference type="ARBA" id="ARBA00023015"/>
    </source>
</evidence>
<evidence type="ECO:0000313" key="7">
    <source>
        <dbReference type="Proteomes" id="UP000642829"/>
    </source>
</evidence>
<comment type="caution">
    <text evidence="6">The sequence shown here is derived from an EMBL/GenBank/DDBJ whole genome shotgun (WGS) entry which is preliminary data.</text>
</comment>
<dbReference type="SUPFAM" id="SSF47413">
    <property type="entry name" value="lambda repressor-like DNA-binding domains"/>
    <property type="match status" value="1"/>
</dbReference>
<dbReference type="Gene3D" id="1.10.260.40">
    <property type="entry name" value="lambda repressor-like DNA-binding domains"/>
    <property type="match status" value="1"/>
</dbReference>
<dbReference type="GO" id="GO:0003700">
    <property type="term" value="F:DNA-binding transcription factor activity"/>
    <property type="evidence" value="ECO:0007669"/>
    <property type="project" value="TreeGrafter"/>
</dbReference>
<dbReference type="GO" id="GO:0000976">
    <property type="term" value="F:transcription cis-regulatory region binding"/>
    <property type="evidence" value="ECO:0007669"/>
    <property type="project" value="TreeGrafter"/>
</dbReference>
<dbReference type="InterPro" id="IPR010982">
    <property type="entry name" value="Lambda_DNA-bd_dom_sf"/>
</dbReference>
<feature type="domain" description="HTH lacI-type" evidence="5">
    <location>
        <begin position="6"/>
        <end position="60"/>
    </location>
</feature>
<keyword evidence="2" id="KW-0805">Transcription regulation</keyword>
<keyword evidence="3" id="KW-0238">DNA-binding</keyword>
<dbReference type="PANTHER" id="PTHR30146:SF148">
    <property type="entry name" value="HTH-TYPE TRANSCRIPTIONAL REPRESSOR PURR-RELATED"/>
    <property type="match status" value="1"/>
</dbReference>
<evidence type="ECO:0000313" key="6">
    <source>
        <dbReference type="EMBL" id="GHC04348.1"/>
    </source>
</evidence>
<accession>A0A8J3DIS5</accession>
<protein>
    <recommendedName>
        <fullName evidence="5">HTH lacI-type domain-containing protein</fullName>
    </recommendedName>
</protein>
<dbReference type="Proteomes" id="UP000642829">
    <property type="component" value="Unassembled WGS sequence"/>
</dbReference>
<name>A0A8J3DIS5_9BACT</name>
<dbReference type="Pfam" id="PF00356">
    <property type="entry name" value="LacI"/>
    <property type="match status" value="1"/>
</dbReference>
<dbReference type="SUPFAM" id="SSF53822">
    <property type="entry name" value="Periplasmic binding protein-like I"/>
    <property type="match status" value="1"/>
</dbReference>
<dbReference type="PANTHER" id="PTHR30146">
    <property type="entry name" value="LACI-RELATED TRANSCRIPTIONAL REPRESSOR"/>
    <property type="match status" value="1"/>
</dbReference>
<dbReference type="PROSITE" id="PS50932">
    <property type="entry name" value="HTH_LACI_2"/>
    <property type="match status" value="1"/>
</dbReference>
<dbReference type="EMBL" id="BMXG01000012">
    <property type="protein sequence ID" value="GHC04348.1"/>
    <property type="molecule type" value="Genomic_DNA"/>
</dbReference>
<organism evidence="6 7">
    <name type="scientific">Cerasicoccus arenae</name>
    <dbReference type="NCBI Taxonomy" id="424488"/>
    <lineage>
        <taxon>Bacteria</taxon>
        <taxon>Pseudomonadati</taxon>
        <taxon>Verrucomicrobiota</taxon>
        <taxon>Opitutia</taxon>
        <taxon>Puniceicoccales</taxon>
        <taxon>Cerasicoccaceae</taxon>
        <taxon>Cerasicoccus</taxon>
    </lineage>
</organism>
<dbReference type="CDD" id="cd01392">
    <property type="entry name" value="HTH_LacI"/>
    <property type="match status" value="1"/>
</dbReference>
<gene>
    <name evidence="6" type="ORF">GCM10007047_21330</name>
</gene>
<dbReference type="SMART" id="SM00354">
    <property type="entry name" value="HTH_LACI"/>
    <property type="match status" value="1"/>
</dbReference>
<reference evidence="6" key="1">
    <citation type="journal article" date="2014" name="Int. J. Syst. Evol. Microbiol.">
        <title>Complete genome sequence of Corynebacterium casei LMG S-19264T (=DSM 44701T), isolated from a smear-ripened cheese.</title>
        <authorList>
            <consortium name="US DOE Joint Genome Institute (JGI-PGF)"/>
            <person name="Walter F."/>
            <person name="Albersmeier A."/>
            <person name="Kalinowski J."/>
            <person name="Ruckert C."/>
        </authorList>
    </citation>
    <scope>NUCLEOTIDE SEQUENCE</scope>
    <source>
        <strain evidence="6">KCTC 12870</strain>
    </source>
</reference>
<sequence>MPSKAPTLQTIADRAGVSKNTVSCALRADPRIPKKTQERIRQIANEVGYRPNPMVAALMQSLRQAHPVAKSANLGFVHCLDGPDEWRSRSYYLQLFQEAEARANEQGYNLTPIWAGDPEMTPERFTGVLRSRGVLGLVIGPVSTYKRLPVEWQHFASAALGVSLKEPLLHRAATFFAHTIPRAWSELRTLGYRHIGVIFSSRDNLRVDYALEAGCAIQRSQLPKGEILPILRRESLTQEELNDWLLENQVDAIISAYAHHIVSLLENSGRRVPEDIGLVALLSEWEELPGAFIRRDWAAIGSATVDLVIGQLLRNERGIPKKPKTVLIEGEWDPGNLVPLETASSQGNSAP</sequence>
<dbReference type="RefSeq" id="WP_189514922.1">
    <property type="nucleotide sequence ID" value="NZ_BMXG01000012.1"/>
</dbReference>
<dbReference type="AlphaFoldDB" id="A0A8J3DIS5"/>